<protein>
    <recommendedName>
        <fullName evidence="3">Transcriptional regulator, AbiEi antitoxin, Type IV TA system</fullName>
    </recommendedName>
</protein>
<name>A0A1G7MPM0_9PSEU</name>
<dbReference type="Proteomes" id="UP000199623">
    <property type="component" value="Unassembled WGS sequence"/>
</dbReference>
<reference evidence="2" key="1">
    <citation type="submission" date="2016-10" db="EMBL/GenBank/DDBJ databases">
        <authorList>
            <person name="Varghese N."/>
            <person name="Submissions S."/>
        </authorList>
    </citation>
    <scope>NUCLEOTIDE SEQUENCE [LARGE SCALE GENOMIC DNA]</scope>
    <source>
        <strain evidence="2">CGMCC 4.3506</strain>
    </source>
</reference>
<evidence type="ECO:0008006" key="3">
    <source>
        <dbReference type="Google" id="ProtNLM"/>
    </source>
</evidence>
<accession>A0A1G7MPM0</accession>
<dbReference type="STRING" id="200378.SAMN05216553_102443"/>
<evidence type="ECO:0000313" key="1">
    <source>
        <dbReference type="EMBL" id="SDF63742.1"/>
    </source>
</evidence>
<keyword evidence="2" id="KW-1185">Reference proteome</keyword>
<sequence>MIGRMAKKRSVDYAVLGDWFEDTVATRRDLLALGLSGNTMALKCRPGGGWTRLFLGVYLLSGGAPSRRQLVRGALLRAGPLTFLTGLEAARLHGVRRLPEDQRIHVLVPHGRGVTSQGLMLVERTNRAWTGNMINGFPVAALDRALIDAARRESRLDVVRALIADAVQRQLCSPDDITRELRNLRLGGTALPRQVLGEIRDGVRSAAEAWAHSLIKDSGLPAPTWNVQIRSAAGSQLAIVDAWWEEVGLAWQIDSIEFHLSPASYSHTMAQHSALLAQGVLTVHTVPSRLKKEPAGVMAELQGAYRAAAQRPRPDVRAMLWRPV</sequence>
<proteinExistence type="predicted"/>
<organism evidence="1 2">
    <name type="scientific">Lentzea fradiae</name>
    <dbReference type="NCBI Taxonomy" id="200378"/>
    <lineage>
        <taxon>Bacteria</taxon>
        <taxon>Bacillati</taxon>
        <taxon>Actinomycetota</taxon>
        <taxon>Actinomycetes</taxon>
        <taxon>Pseudonocardiales</taxon>
        <taxon>Pseudonocardiaceae</taxon>
        <taxon>Lentzea</taxon>
    </lineage>
</organism>
<gene>
    <name evidence="1" type="ORF">SAMN05216553_102443</name>
</gene>
<dbReference type="EMBL" id="FNCC01000002">
    <property type="protein sequence ID" value="SDF63742.1"/>
    <property type="molecule type" value="Genomic_DNA"/>
</dbReference>
<dbReference type="AlphaFoldDB" id="A0A1G7MPM0"/>
<evidence type="ECO:0000313" key="2">
    <source>
        <dbReference type="Proteomes" id="UP000199623"/>
    </source>
</evidence>